<organism evidence="3">
    <name type="scientific">Escherichia coli</name>
    <dbReference type="NCBI Taxonomy" id="562"/>
    <lineage>
        <taxon>Bacteria</taxon>
        <taxon>Pseudomonadati</taxon>
        <taxon>Pseudomonadota</taxon>
        <taxon>Gammaproteobacteria</taxon>
        <taxon>Enterobacterales</taxon>
        <taxon>Enterobacteriaceae</taxon>
        <taxon>Escherichia</taxon>
    </lineage>
</organism>
<dbReference type="RefSeq" id="WP_000742490.1">
    <property type="nucleotide sequence ID" value="NZ_BDPT01000039.1"/>
</dbReference>
<dbReference type="AlphaFoldDB" id="A0A4C7A1Q9"/>
<keyword evidence="1" id="KW-0812">Transmembrane</keyword>
<evidence type="ECO:0000256" key="1">
    <source>
        <dbReference type="SAM" id="Phobius"/>
    </source>
</evidence>
<dbReference type="SUPFAM" id="SSF52200">
    <property type="entry name" value="Toll/Interleukin receptor TIR domain"/>
    <property type="match status" value="1"/>
</dbReference>
<feature type="transmembrane region" description="Helical" evidence="1">
    <location>
        <begin position="37"/>
        <end position="59"/>
    </location>
</feature>
<keyword evidence="1" id="KW-1133">Transmembrane helix</keyword>
<accession>A0A4C7A1Q9</accession>
<protein>
    <recommendedName>
        <fullName evidence="2">TIR domain-containing protein</fullName>
    </recommendedName>
</protein>
<evidence type="ECO:0000313" key="3">
    <source>
        <dbReference type="EMBL" id="GDA54752.1"/>
    </source>
</evidence>
<sequence length="200" mass="22629">MKKNTLYIISIALAVVGFLMALIPRLPYLFQGVNDEIIISVIGLSFAYSGLSLIVLMKLRERRLKAVKKGKQIFLMYPVQEKDKARQITCKLNELGFDVWFDENNILPGQIIEKQINQAIDNSAAAILLLSNEDMESYIRKEVEGFLRKATVKDENYVPIIPVIIGDAELPAMLKNIKSVNYEDEKLIDKLNLSLKSILG</sequence>
<proteinExistence type="predicted"/>
<dbReference type="Pfam" id="PF13676">
    <property type="entry name" value="TIR_2"/>
    <property type="match status" value="1"/>
</dbReference>
<name>A0A4C7A1Q9_ECOLX</name>
<reference evidence="3" key="1">
    <citation type="submission" date="2018-04" db="EMBL/GenBank/DDBJ databases">
        <title>Large scale genomics of bovine and human commensal E. coli to reveal the emerging process of EHEC.</title>
        <authorList>
            <person name="Arimizu Y."/>
            <person name="Ogura Y."/>
        </authorList>
    </citation>
    <scope>NUCLEOTIDE SEQUENCE</scope>
    <source>
        <strain evidence="3">JML131</strain>
    </source>
</reference>
<comment type="caution">
    <text evidence="3">The sequence shown here is derived from an EMBL/GenBank/DDBJ whole genome shotgun (WGS) entry which is preliminary data.</text>
</comment>
<dbReference type="EMBL" id="BFQM01000019">
    <property type="protein sequence ID" value="GDA54752.1"/>
    <property type="molecule type" value="Genomic_DNA"/>
</dbReference>
<dbReference type="GO" id="GO:0007165">
    <property type="term" value="P:signal transduction"/>
    <property type="evidence" value="ECO:0007669"/>
    <property type="project" value="InterPro"/>
</dbReference>
<feature type="domain" description="TIR" evidence="2">
    <location>
        <begin position="69"/>
        <end position="199"/>
    </location>
</feature>
<dbReference type="Gene3D" id="3.40.50.10140">
    <property type="entry name" value="Toll/interleukin-1 receptor homology (TIR) domain"/>
    <property type="match status" value="1"/>
</dbReference>
<dbReference type="InterPro" id="IPR035897">
    <property type="entry name" value="Toll_tir_struct_dom_sf"/>
</dbReference>
<feature type="transmembrane region" description="Helical" evidence="1">
    <location>
        <begin position="7"/>
        <end position="25"/>
    </location>
</feature>
<keyword evidence="1" id="KW-0472">Membrane</keyword>
<dbReference type="InterPro" id="IPR000157">
    <property type="entry name" value="TIR_dom"/>
</dbReference>
<dbReference type="PROSITE" id="PS50104">
    <property type="entry name" value="TIR"/>
    <property type="match status" value="1"/>
</dbReference>
<gene>
    <name evidence="3" type="ORF">HmCmsJML131_01515</name>
</gene>
<evidence type="ECO:0000259" key="2">
    <source>
        <dbReference type="PROSITE" id="PS50104"/>
    </source>
</evidence>